<reference evidence="2" key="1">
    <citation type="submission" date="2020-11" db="EMBL/GenBank/DDBJ databases">
        <authorList>
            <consortium name="DOE Joint Genome Institute"/>
            <person name="Ahrendt S."/>
            <person name="Riley R."/>
            <person name="Andreopoulos W."/>
            <person name="Labutti K."/>
            <person name="Pangilinan J."/>
            <person name="Ruiz-Duenas F.J."/>
            <person name="Barrasa J.M."/>
            <person name="Sanchez-Garcia M."/>
            <person name="Camarero S."/>
            <person name="Miyauchi S."/>
            <person name="Serrano A."/>
            <person name="Linde D."/>
            <person name="Babiker R."/>
            <person name="Drula E."/>
            <person name="Ayuso-Fernandez I."/>
            <person name="Pacheco R."/>
            <person name="Padilla G."/>
            <person name="Ferreira P."/>
            <person name="Barriuso J."/>
            <person name="Kellner H."/>
            <person name="Castanera R."/>
            <person name="Alfaro M."/>
            <person name="Ramirez L."/>
            <person name="Pisabarro A.G."/>
            <person name="Kuo A."/>
            <person name="Tritt A."/>
            <person name="Lipzen A."/>
            <person name="He G."/>
            <person name="Yan M."/>
            <person name="Ng V."/>
            <person name="Cullen D."/>
            <person name="Martin F."/>
            <person name="Rosso M.-N."/>
            <person name="Henrissat B."/>
            <person name="Hibbett D."/>
            <person name="Martinez A.T."/>
            <person name="Grigoriev I.V."/>
        </authorList>
    </citation>
    <scope>NUCLEOTIDE SEQUENCE</scope>
    <source>
        <strain evidence="2">CBS 506.95</strain>
    </source>
</reference>
<feature type="compositionally biased region" description="Acidic residues" evidence="1">
    <location>
        <begin position="436"/>
        <end position="450"/>
    </location>
</feature>
<dbReference type="EMBL" id="MU157833">
    <property type="protein sequence ID" value="KAF9531862.1"/>
    <property type="molecule type" value="Genomic_DNA"/>
</dbReference>
<feature type="compositionally biased region" description="Polar residues" evidence="1">
    <location>
        <begin position="1063"/>
        <end position="1093"/>
    </location>
</feature>
<feature type="compositionally biased region" description="Polar residues" evidence="1">
    <location>
        <begin position="236"/>
        <end position="249"/>
    </location>
</feature>
<dbReference type="Proteomes" id="UP000807306">
    <property type="component" value="Unassembled WGS sequence"/>
</dbReference>
<keyword evidence="3" id="KW-1185">Reference proteome</keyword>
<feature type="compositionally biased region" description="Basic and acidic residues" evidence="1">
    <location>
        <begin position="566"/>
        <end position="584"/>
    </location>
</feature>
<feature type="region of interest" description="Disordered" evidence="1">
    <location>
        <begin position="216"/>
        <end position="331"/>
    </location>
</feature>
<feature type="compositionally biased region" description="Polar residues" evidence="1">
    <location>
        <begin position="830"/>
        <end position="842"/>
    </location>
</feature>
<feature type="region of interest" description="Disordered" evidence="1">
    <location>
        <begin position="566"/>
        <end position="589"/>
    </location>
</feature>
<evidence type="ECO:0000256" key="1">
    <source>
        <dbReference type="SAM" id="MobiDB-lite"/>
    </source>
</evidence>
<feature type="compositionally biased region" description="Low complexity" evidence="1">
    <location>
        <begin position="645"/>
        <end position="655"/>
    </location>
</feature>
<feature type="compositionally biased region" description="Low complexity" evidence="1">
    <location>
        <begin position="280"/>
        <end position="289"/>
    </location>
</feature>
<feature type="compositionally biased region" description="Polar residues" evidence="1">
    <location>
        <begin position="934"/>
        <end position="943"/>
    </location>
</feature>
<feature type="region of interest" description="Disordered" evidence="1">
    <location>
        <begin position="67"/>
        <end position="96"/>
    </location>
</feature>
<feature type="compositionally biased region" description="Pro residues" evidence="1">
    <location>
        <begin position="1024"/>
        <end position="1034"/>
    </location>
</feature>
<feature type="compositionally biased region" description="Basic and acidic residues" evidence="1">
    <location>
        <begin position="813"/>
        <end position="826"/>
    </location>
</feature>
<accession>A0A9P6EMR7</accession>
<feature type="region of interest" description="Disordered" evidence="1">
    <location>
        <begin position="1"/>
        <end position="40"/>
    </location>
</feature>
<feature type="compositionally biased region" description="Basic and acidic residues" evidence="1">
    <location>
        <begin position="494"/>
        <end position="503"/>
    </location>
</feature>
<feature type="compositionally biased region" description="Polar residues" evidence="1">
    <location>
        <begin position="878"/>
        <end position="897"/>
    </location>
</feature>
<feature type="compositionally biased region" description="Polar residues" evidence="1">
    <location>
        <begin position="962"/>
        <end position="973"/>
    </location>
</feature>
<feature type="compositionally biased region" description="Low complexity" evidence="1">
    <location>
        <begin position="13"/>
        <end position="28"/>
    </location>
</feature>
<name>A0A9P6EMR7_9AGAR</name>
<proteinExistence type="predicted"/>
<feature type="compositionally biased region" description="Polar residues" evidence="1">
    <location>
        <begin position="1129"/>
        <end position="1168"/>
    </location>
</feature>
<comment type="caution">
    <text evidence="2">The sequence shown here is derived from an EMBL/GenBank/DDBJ whole genome shotgun (WGS) entry which is preliminary data.</text>
</comment>
<organism evidence="2 3">
    <name type="scientific">Crepidotus variabilis</name>
    <dbReference type="NCBI Taxonomy" id="179855"/>
    <lineage>
        <taxon>Eukaryota</taxon>
        <taxon>Fungi</taxon>
        <taxon>Dikarya</taxon>
        <taxon>Basidiomycota</taxon>
        <taxon>Agaricomycotina</taxon>
        <taxon>Agaricomycetes</taxon>
        <taxon>Agaricomycetidae</taxon>
        <taxon>Agaricales</taxon>
        <taxon>Agaricineae</taxon>
        <taxon>Crepidotaceae</taxon>
        <taxon>Crepidotus</taxon>
    </lineage>
</organism>
<evidence type="ECO:0000313" key="3">
    <source>
        <dbReference type="Proteomes" id="UP000807306"/>
    </source>
</evidence>
<evidence type="ECO:0000313" key="2">
    <source>
        <dbReference type="EMBL" id="KAF9531862.1"/>
    </source>
</evidence>
<sequence>MSINANDNEDGTPRSSHLSPTSASLSPTWLPPKSPLPPHRLAKLANALGVSTPIPVSNGSPGMYITRSFSDSLSPTDSFGRSPTPSASPSSMGFSSHSPATSKYLLHVIPPSYLPHDSGGSGESRRLPTPNAPGYHRQFRRGTLVPVHATLQAQLGAIAREYALPSTSGIILYLINSTPQSPLSVEDTDEPGPRLSEDIWRHLWTRVLRAERMDDTLLSSRSPTPLTPHMPHLYNPSAQSTPSLPQERSPSPLRPLMASTSGPHPILTHAPHPTYPPIPATTAPSTPSSVSDLRSNSKSAPPSSVSQSEPDTPDTSVEDSGLRGDSLELPGLTSTSLIPILAKVEFDIDRRKAAWYEPWLRSRKANQAKRNTSRNGQREGDGDISPQNGRSAPLTLLTVNKSQRRKKDPLGLSTEPDLEAEGYARLSESPLQYSDGESDYDDEDYEDMEDLTARVSSPAAGDIRAEGSGQKRKKRNPNVVDLALTGEELSALPDVRDLDRDRDEDAESSSTREEAEVMKMLEKMGNPTMVNGKKTVPTLTVKTGATEGIDVAIQTPNSTDLAYMEPSREDQDDYARQRDSEKRGGTVFDDLDLGLDPTEDYLNDPLDHRRSQLMMRAQLDEIERTMAQLSPRVLDMDLSEQQDLTFNTSTLSTSSPVKRSMSPMLSPGRSSSELMPSSPPRLPKHPDPPGSPPDGEGASWPAVPFSAIKGQMGQSTVNPNAPPSPPRLAVNGITTSAPKSFIPARGASIGATESEKRRREQEEENALYPRRGASKDLSPADSVIPLSPDPFGRYPSSPEPPTPASLQDTATQRGDDPAPRQADAAHTRNRSGTTTSRFSADSISGDEPAAIMPKSNRSTLMSVKSIKNLWRKSKEKTPSVSTNSLPPIPSVPSSGRNSPMVPQRPDRPSQENMDLPDMPDIPAPTNFGRLSPQLMPQTRSSLDQGGRRTPQEMMPPARVSMDQLNPGSSQQLGIPQFQMRPNPGPITTPHMRQASRSTGNLDRLHFDQESPYPTRVTSTAPRQSPRPPSPPQLPAIPEKDQPAPPPQEQEKNTTRKSILKWRSGNNNANGTHKSTGSTSEPQPRQSFERPNTANGGGRGRRPSVINFGSTRAASVSSQEIPKSPPLPSQFASQANPTSGASSSPPFKQPVPSTRSVSPQRSMASSRDSIGSRPSFDVSQFEFVSPQAGGTLNYPYTADDSR</sequence>
<feature type="region of interest" description="Disordered" evidence="1">
    <location>
        <begin position="645"/>
        <end position="1201"/>
    </location>
</feature>
<feature type="compositionally biased region" description="Polar residues" evidence="1">
    <location>
        <begin position="1106"/>
        <end position="1120"/>
    </location>
</feature>
<protein>
    <submittedName>
        <fullName evidence="2">Uncharacterized protein</fullName>
    </submittedName>
</protein>
<feature type="compositionally biased region" description="Low complexity" evidence="1">
    <location>
        <begin position="296"/>
        <end position="310"/>
    </location>
</feature>
<feature type="compositionally biased region" description="Low complexity" evidence="1">
    <location>
        <begin position="85"/>
        <end position="96"/>
    </location>
</feature>
<gene>
    <name evidence="2" type="ORF">CPB83DRAFT_785578</name>
</gene>
<dbReference type="AlphaFoldDB" id="A0A9P6EMR7"/>
<feature type="region of interest" description="Disordered" evidence="1">
    <location>
        <begin position="364"/>
        <end position="515"/>
    </location>
</feature>
<feature type="compositionally biased region" description="Polar residues" evidence="1">
    <location>
        <begin position="67"/>
        <end position="84"/>
    </location>
</feature>
<dbReference type="OrthoDB" id="2526154at2759"/>
<feature type="region of interest" description="Disordered" evidence="1">
    <location>
        <begin position="115"/>
        <end position="135"/>
    </location>
</feature>
<feature type="compositionally biased region" description="Pro residues" evidence="1">
    <location>
        <begin position="29"/>
        <end position="38"/>
    </location>
</feature>